<protein>
    <submittedName>
        <fullName evidence="1">Immunity 42 family protein</fullName>
    </submittedName>
</protein>
<name>A0ABU4PY19_9GAMM</name>
<evidence type="ECO:0000313" key="1">
    <source>
        <dbReference type="EMBL" id="MDX5992804.1"/>
    </source>
</evidence>
<dbReference type="Pfam" id="PF15593">
    <property type="entry name" value="Imm42"/>
    <property type="match status" value="1"/>
</dbReference>
<reference evidence="1 2" key="1">
    <citation type="submission" date="2023-11" db="EMBL/GenBank/DDBJ databases">
        <title>MicrobeMod: A computational toolkit for identifying prokaryotic methylation and restriction-modification with nanopore sequencing.</title>
        <authorList>
            <person name="Crits-Christoph A."/>
            <person name="Kang S.C."/>
            <person name="Lee H."/>
            <person name="Ostrov N."/>
        </authorList>
    </citation>
    <scope>NUCLEOTIDE SEQUENCE [LARGE SCALE GENOMIC DNA]</scope>
    <source>
        <strain evidence="1 2">ATCC BAA-571</strain>
    </source>
</reference>
<evidence type="ECO:0000313" key="2">
    <source>
        <dbReference type="Proteomes" id="UP001278050"/>
    </source>
</evidence>
<comment type="caution">
    <text evidence="1">The sequence shown here is derived from an EMBL/GenBank/DDBJ whole genome shotgun (WGS) entry which is preliminary data.</text>
</comment>
<dbReference type="InterPro" id="IPR028958">
    <property type="entry name" value="Imm42"/>
</dbReference>
<keyword evidence="2" id="KW-1185">Reference proteome</keyword>
<sequence length="181" mass="20399">MIFGDPCRFAIWVEVVPEWSDEFKNGLFYFIINGNMYPGDIRVATLSADLCEVVDDGCALVSQPRNENIFSLPVKDAFESLYKLAYPEPSEGNEYPDQVFDYCITPANVSGFGGCFFAVADQDFLRIVGGEVERLVKSASEDVMCWENVDSPKLEDVILSREEINKIIFDVKEYACSVLEQ</sequence>
<proteinExistence type="predicted"/>
<dbReference type="EMBL" id="JAWXXP010000001">
    <property type="protein sequence ID" value="MDX5992804.1"/>
    <property type="molecule type" value="Genomic_DNA"/>
</dbReference>
<organism evidence="1 2">
    <name type="scientific">Ectopseudomonas alcaliphila</name>
    <dbReference type="NCBI Taxonomy" id="101564"/>
    <lineage>
        <taxon>Bacteria</taxon>
        <taxon>Pseudomonadati</taxon>
        <taxon>Pseudomonadota</taxon>
        <taxon>Gammaproteobacteria</taxon>
        <taxon>Pseudomonadales</taxon>
        <taxon>Pseudomonadaceae</taxon>
        <taxon>Ectopseudomonas</taxon>
    </lineage>
</organism>
<gene>
    <name evidence="1" type="ORF">SIM71_12115</name>
</gene>
<dbReference type="RefSeq" id="WP_074682750.1">
    <property type="nucleotide sequence ID" value="NZ_CBCSET010000016.1"/>
</dbReference>
<accession>A0ABU4PY19</accession>
<dbReference type="Proteomes" id="UP001278050">
    <property type="component" value="Unassembled WGS sequence"/>
</dbReference>